<evidence type="ECO:0000259" key="3">
    <source>
        <dbReference type="Pfam" id="PF13144"/>
    </source>
</evidence>
<dbReference type="Gene3D" id="2.30.30.760">
    <property type="match status" value="1"/>
</dbReference>
<evidence type="ECO:0000256" key="1">
    <source>
        <dbReference type="SAM" id="MobiDB-lite"/>
    </source>
</evidence>
<evidence type="ECO:0000313" key="4">
    <source>
        <dbReference type="EMBL" id="MBF6025584.1"/>
    </source>
</evidence>
<keyword evidence="5" id="KW-1185">Reference proteome</keyword>
<sequence length="175" mass="17634">MLPRHYAVAALLCLAVPSACAGSFQTPASIREAAVAALGVGSAGDAAVDSQLRMPQCGQPLRAVATSPRIVRVHCDDAPGWQLYVPVRGATPQRGTMPQTGQGGDAAPGDAAAGASLQRGDPVVLVSRAGGVEVRMSGRALGPAREGGSVTVENLGSHRIIRGRLVGAGLVEVAL</sequence>
<reference evidence="4 5" key="1">
    <citation type="submission" date="2020-11" db="EMBL/GenBank/DDBJ databases">
        <title>Draft Genome Sequence and Secondary Metabolite Biosynthetic Potential of the Lysobacter niastensis Type strain DSM 18481.</title>
        <authorList>
            <person name="Turrini P."/>
            <person name="Artuso I."/>
            <person name="Tescari M."/>
            <person name="Lugli G.A."/>
            <person name="Frangipani E."/>
            <person name="Ventura M."/>
            <person name="Visca P."/>
        </authorList>
    </citation>
    <scope>NUCLEOTIDE SEQUENCE [LARGE SCALE GENOMIC DNA]</scope>
    <source>
        <strain evidence="4 5">DSM 18481</strain>
    </source>
</reference>
<feature type="signal peptide" evidence="2">
    <location>
        <begin position="1"/>
        <end position="21"/>
    </location>
</feature>
<dbReference type="EMBL" id="JADLZT010000010">
    <property type="protein sequence ID" value="MBF6025584.1"/>
    <property type="molecule type" value="Genomic_DNA"/>
</dbReference>
<name>A0ABS0B994_9GAMM</name>
<accession>A0ABS0B994</accession>
<protein>
    <submittedName>
        <fullName evidence="4">Flagella basal body P-ring formation protein FlgA</fullName>
    </submittedName>
</protein>
<organism evidence="4 5">
    <name type="scientific">Lysobacter niastensis</name>
    <dbReference type="NCBI Taxonomy" id="380629"/>
    <lineage>
        <taxon>Bacteria</taxon>
        <taxon>Pseudomonadati</taxon>
        <taxon>Pseudomonadota</taxon>
        <taxon>Gammaproteobacteria</taxon>
        <taxon>Lysobacterales</taxon>
        <taxon>Lysobacteraceae</taxon>
        <taxon>Lysobacter</taxon>
    </lineage>
</organism>
<dbReference type="PANTHER" id="PTHR36307">
    <property type="entry name" value="FLAGELLA BASAL BODY P-RING FORMATION PROTEIN FLGA"/>
    <property type="match status" value="1"/>
</dbReference>
<proteinExistence type="predicted"/>
<feature type="region of interest" description="Disordered" evidence="1">
    <location>
        <begin position="91"/>
        <end position="115"/>
    </location>
</feature>
<feature type="chain" id="PRO_5045638122" evidence="2">
    <location>
        <begin position="22"/>
        <end position="175"/>
    </location>
</feature>
<dbReference type="InterPro" id="IPR017585">
    <property type="entry name" value="SAF_FlgA"/>
</dbReference>
<evidence type="ECO:0000256" key="2">
    <source>
        <dbReference type="SAM" id="SignalP"/>
    </source>
</evidence>
<comment type="caution">
    <text evidence="4">The sequence shown here is derived from an EMBL/GenBank/DDBJ whole genome shotgun (WGS) entry which is preliminary data.</text>
</comment>
<dbReference type="InterPro" id="IPR039246">
    <property type="entry name" value="Flagellar_FlgA"/>
</dbReference>
<feature type="domain" description="Flagella basal body P-ring formation protein FlgA SAF" evidence="3">
    <location>
        <begin position="117"/>
        <end position="173"/>
    </location>
</feature>
<dbReference type="Pfam" id="PF13144">
    <property type="entry name" value="ChapFlgA"/>
    <property type="match status" value="1"/>
</dbReference>
<keyword evidence="4" id="KW-0282">Flagellum</keyword>
<keyword evidence="4" id="KW-0969">Cilium</keyword>
<keyword evidence="4" id="KW-0966">Cell projection</keyword>
<gene>
    <name evidence="4" type="ORF">IU514_16235</name>
</gene>
<dbReference type="Proteomes" id="UP001429984">
    <property type="component" value="Unassembled WGS sequence"/>
</dbReference>
<evidence type="ECO:0000313" key="5">
    <source>
        <dbReference type="Proteomes" id="UP001429984"/>
    </source>
</evidence>
<keyword evidence="2" id="KW-0732">Signal</keyword>
<dbReference type="PANTHER" id="PTHR36307:SF1">
    <property type="entry name" value="FLAGELLA BASAL BODY P-RING FORMATION PROTEIN FLGA"/>
    <property type="match status" value="1"/>
</dbReference>